<reference evidence="1 2" key="2">
    <citation type="submission" date="2023-11" db="EMBL/GenBank/DDBJ databases">
        <authorList>
            <person name="Lara A.C."/>
            <person name="Chronakova A."/>
        </authorList>
    </citation>
    <scope>NUCLEOTIDE SEQUENCE [LARGE SCALE GENOMIC DNA]</scope>
    <source>
        <strain evidence="1 2">BCCO 10_0061</strain>
    </source>
</reference>
<proteinExistence type="predicted"/>
<evidence type="ECO:0000313" key="1">
    <source>
        <dbReference type="EMBL" id="MDX8149281.1"/>
    </source>
</evidence>
<reference evidence="1 2" key="1">
    <citation type="submission" date="2023-11" db="EMBL/GenBank/DDBJ databases">
        <title>Lentzea sokolovensis, sp. nov., Lentzea kristufkii, sp. nov., and Lentzea miocenensis, sp. nov., rare actinobacteria from Sokolov Coal Basin, Miocene lacustrine sediment, Czech Republic.</title>
        <authorList>
            <person name="Lara A."/>
            <person name="Kotroba L."/>
            <person name="Nouioui I."/>
            <person name="Neumann-Schaal M."/>
            <person name="Mast Y."/>
            <person name="Chronakova A."/>
        </authorList>
    </citation>
    <scope>NUCLEOTIDE SEQUENCE [LARGE SCALE GENOMIC DNA]</scope>
    <source>
        <strain evidence="1 2">BCCO 10_0061</strain>
    </source>
</reference>
<dbReference type="RefSeq" id="WP_319981259.1">
    <property type="nucleotide sequence ID" value="NZ_JAXAVU010000017.1"/>
</dbReference>
<keyword evidence="2" id="KW-1185">Reference proteome</keyword>
<dbReference type="EMBL" id="JAXAVU010000017">
    <property type="protein sequence ID" value="MDX8149281.1"/>
    <property type="molecule type" value="Genomic_DNA"/>
</dbReference>
<comment type="caution">
    <text evidence="1">The sequence shown here is derived from an EMBL/GenBank/DDBJ whole genome shotgun (WGS) entry which is preliminary data.</text>
</comment>
<name>A0ABU4VE54_9PSEU</name>
<evidence type="ECO:0000313" key="2">
    <source>
        <dbReference type="Proteomes" id="UP001285352"/>
    </source>
</evidence>
<protein>
    <submittedName>
        <fullName evidence="1">Uncharacterized protein</fullName>
    </submittedName>
</protein>
<gene>
    <name evidence="1" type="ORF">SK854_44665</name>
</gene>
<organism evidence="1 2">
    <name type="scientific">Lentzea sokolovensis</name>
    <dbReference type="NCBI Taxonomy" id="3095429"/>
    <lineage>
        <taxon>Bacteria</taxon>
        <taxon>Bacillati</taxon>
        <taxon>Actinomycetota</taxon>
        <taxon>Actinomycetes</taxon>
        <taxon>Pseudonocardiales</taxon>
        <taxon>Pseudonocardiaceae</taxon>
        <taxon>Lentzea</taxon>
    </lineage>
</organism>
<accession>A0ABU4VE54</accession>
<sequence length="169" mass="19275">MSPRYEYYALLTDFHPVLDGSNGIVRRWTDDAGQVHDELYSQRLLWESTRDLAMIENGEWQATACPIPEEAVEAYEAAEYARVHADDPLDGEYSYFAQVEDNTSVDNPTSVIRMWTAPNGHEKEQQHIGGPGYAWKASYIQMDIYDGRNRGDLVPVTEEAATRIIESRE</sequence>
<dbReference type="Proteomes" id="UP001285352">
    <property type="component" value="Unassembled WGS sequence"/>
</dbReference>